<dbReference type="InterPro" id="IPR041681">
    <property type="entry name" value="PH_9"/>
</dbReference>
<evidence type="ECO:0000313" key="5">
    <source>
        <dbReference type="EMBL" id="KAK3861895.1"/>
    </source>
</evidence>
<feature type="compositionally biased region" description="Polar residues" evidence="2">
    <location>
        <begin position="223"/>
        <end position="234"/>
    </location>
</feature>
<evidence type="ECO:0008006" key="7">
    <source>
        <dbReference type="Google" id="ProtNLM"/>
    </source>
</evidence>
<dbReference type="Pfam" id="PF15410">
    <property type="entry name" value="PH_9"/>
    <property type="match status" value="1"/>
</dbReference>
<dbReference type="Gene3D" id="2.30.29.30">
    <property type="entry name" value="Pleckstrin-homology domain (PH domain)/Phosphotyrosine-binding domain (PTB)"/>
    <property type="match status" value="1"/>
</dbReference>
<dbReference type="InterPro" id="IPR001605">
    <property type="entry name" value="PH_dom-spectrin-type"/>
</dbReference>
<evidence type="ECO:0000259" key="4">
    <source>
        <dbReference type="PROSITE" id="PS50238"/>
    </source>
</evidence>
<dbReference type="SUPFAM" id="SSF48350">
    <property type="entry name" value="GTPase activation domain, GAP"/>
    <property type="match status" value="1"/>
</dbReference>
<accession>A0AAE1K3R2</accession>
<feature type="compositionally biased region" description="Polar residues" evidence="2">
    <location>
        <begin position="632"/>
        <end position="648"/>
    </location>
</feature>
<feature type="region of interest" description="Disordered" evidence="2">
    <location>
        <begin position="981"/>
        <end position="1020"/>
    </location>
</feature>
<dbReference type="InterPro" id="IPR008936">
    <property type="entry name" value="Rho_GTPase_activation_prot"/>
</dbReference>
<feature type="compositionally biased region" description="Basic residues" evidence="2">
    <location>
        <begin position="1367"/>
        <end position="1381"/>
    </location>
</feature>
<dbReference type="PANTHER" id="PTHR23175:SF23">
    <property type="entry name" value="PDZ DOMAIN-CONTAINING PROTEIN"/>
    <property type="match status" value="1"/>
</dbReference>
<evidence type="ECO:0000256" key="1">
    <source>
        <dbReference type="ARBA" id="ARBA00022468"/>
    </source>
</evidence>
<dbReference type="InterPro" id="IPR000198">
    <property type="entry name" value="RhoGAP_dom"/>
</dbReference>
<dbReference type="PROSITE" id="PS50003">
    <property type="entry name" value="PH_DOMAIN"/>
    <property type="match status" value="1"/>
</dbReference>
<dbReference type="InterPro" id="IPR001849">
    <property type="entry name" value="PH_domain"/>
</dbReference>
<protein>
    <recommendedName>
        <fullName evidence="7">Rho GTPase activating protein 21</fullName>
    </recommendedName>
</protein>
<evidence type="ECO:0000313" key="6">
    <source>
        <dbReference type="Proteomes" id="UP001286313"/>
    </source>
</evidence>
<dbReference type="GO" id="GO:0005543">
    <property type="term" value="F:phospholipid binding"/>
    <property type="evidence" value="ECO:0007669"/>
    <property type="project" value="InterPro"/>
</dbReference>
<dbReference type="InterPro" id="IPR011993">
    <property type="entry name" value="PH-like_dom_sf"/>
</dbReference>
<proteinExistence type="predicted"/>
<comment type="caution">
    <text evidence="5">The sequence shown here is derived from an EMBL/GenBank/DDBJ whole genome shotgun (WGS) entry which is preliminary data.</text>
</comment>
<feature type="region of interest" description="Disordered" evidence="2">
    <location>
        <begin position="190"/>
        <end position="255"/>
    </location>
</feature>
<evidence type="ECO:0000256" key="2">
    <source>
        <dbReference type="SAM" id="MobiDB-lite"/>
    </source>
</evidence>
<name>A0AAE1K3R2_PETCI</name>
<keyword evidence="1" id="KW-0343">GTPase activation</keyword>
<dbReference type="Gene3D" id="1.10.555.10">
    <property type="entry name" value="Rho GTPase activation protein"/>
    <property type="match status" value="1"/>
</dbReference>
<evidence type="ECO:0000259" key="3">
    <source>
        <dbReference type="PROSITE" id="PS50003"/>
    </source>
</evidence>
<dbReference type="SMART" id="SM00324">
    <property type="entry name" value="RhoGAP"/>
    <property type="match status" value="1"/>
</dbReference>
<dbReference type="GO" id="GO:0005096">
    <property type="term" value="F:GTPase activator activity"/>
    <property type="evidence" value="ECO:0007669"/>
    <property type="project" value="UniProtKB-KW"/>
</dbReference>
<feature type="compositionally biased region" description="Polar residues" evidence="2">
    <location>
        <begin position="1056"/>
        <end position="1066"/>
    </location>
</feature>
<feature type="compositionally biased region" description="Basic and acidic residues" evidence="2">
    <location>
        <begin position="1119"/>
        <end position="1129"/>
    </location>
</feature>
<dbReference type="Proteomes" id="UP001286313">
    <property type="component" value="Unassembled WGS sequence"/>
</dbReference>
<keyword evidence="6" id="KW-1185">Reference proteome</keyword>
<dbReference type="PROSITE" id="PS50238">
    <property type="entry name" value="RHOGAP"/>
    <property type="match status" value="1"/>
</dbReference>
<sequence length="1488" mass="164258">MIVFRGEIVFKVCENVLKYDCILNGLRGVRSEVGTVVEGVVSNNNNNNNDNNLLSATTPVTPGGPLCVSDLPSPASLQSAILRQGSLNVKLTMVDGKKAGDRSWKAVWAVLQGRALIFYKDRQHALQTPLGVEEQISLRSAEVEVASDYTKRRNVLRLATPGGSQLLLQADTPPEMLGWLSTLQNNCSIPEGEVDSKATPTTNNNNVSPQAGNKAMRKLTGLRTRSPTGQSPSTKTRKPGAAESNTSPKSKTWKGHLKRPFMKKNHSGSPAATPTLPLPEGATIGVCLEYCPQSVENEFVPLLVALCVGVVESRGMQTQGIYRIPGNKAAVTHLTEMINKDQKCIDFDDPRWCDVNVISSMLKQFFQKLPDPLFTSELYPQFIEASKVDDPSQRMIELKRMVHELPDYHYETMRFLILHLSNIVSHSENNKMDVRNLAIVFGPTLVRSGDDNMVTMVTDMSHQCRIVETLISFANWFFNEEEGDELPMLDPSHTQSPIVDALSSSECETPTSQALLLHNLQKMEAGNMKGDMKNDLFSSIISAANRKVHKVKYKKPMEEKPVDDSKYSDKEGGFEERDIDKEAELRKQRVLVKNMESMVELPDPKPMSERKISNMSLMSVQSQLSGVSNVLPTQSNERTSSVSEQTRLGVTGDDSRHLSLVRKDGVSDSPVSVTLPTVNTASSIQQSSQLNPETSSLFGDEVAIRSYAGLSASTQERIRRFKMETLAMLHRDVTRHKRETEKRDVERQRLEELWHRAKQDMESDDILDQLADNPTEVVRKISDYPGWRLQGLSEGVGGERGSVASSTGSHLISAALSHHHPLSNTSLTPNTNAISQVPNNHLHPPTIKVASDPPVGKAFDSTNETRQGMLPQSSLAWLDYNAASPHNTLGSTSSSGSSGYGSLTRSSHANNPICSDDIGGRVTEEAFSSESCRPRPFSVSQQSSPSNSKKKKSSKGSGFLFGLTSSSSSPSLFPSMAEAATELTPTRKIGQTTIYPESPRPPPHRAHPSSQSHLNPPILMPHPNAPPQGRHKDSILHHILPSRLYHSPRPLRRGSSAESVTEQPISTTTTTTTTTPLSPSIFDSQKVVNNGTLRRARATRDQMINGPESGVPRCGSLDSLRDSPHVAHDDGSDLLSAITATFEEKMRSLQESPLGLVASGGASCPTKDPVSSPDQDPLPHSEPSHHPRGNSASCRLYRDPSLHRRRTNPRTAATTADLQVEDIKKKDNDNKLLNEEGKKEVKVKRSDSLTKSEKTENNLKEKTEKRARELKRTDTQDSLREKKPKEMKRSEQPGGSERSRDTSKKSEGKDSGVGSVRRTSDLRSRRHNVKELKEKFEQNTVSQSVPSAMKPSNGVYGSGGNKVVKSGTRRTNHRGPIKRRHTVGGTKDLAKWAWVHSGEGSVRNQSRATRLTAWERLQPMVADERLNTDRSLEAWLAHERIRTSSPDLSRPQQLVLSCHTDDKENLHRRLSVQEATLNPLYPVLESHV</sequence>
<feature type="compositionally biased region" description="Basic and acidic residues" evidence="2">
    <location>
        <begin position="1318"/>
        <end position="1337"/>
    </location>
</feature>
<feature type="domain" description="PH" evidence="3">
    <location>
        <begin position="80"/>
        <end position="188"/>
    </location>
</feature>
<reference evidence="5" key="1">
    <citation type="submission" date="2023-10" db="EMBL/GenBank/DDBJ databases">
        <title>Genome assemblies of two species of porcelain crab, Petrolisthes cinctipes and Petrolisthes manimaculis (Anomura: Porcellanidae).</title>
        <authorList>
            <person name="Angst P."/>
        </authorList>
    </citation>
    <scope>NUCLEOTIDE SEQUENCE</scope>
    <source>
        <strain evidence="5">PB745_01</strain>
        <tissue evidence="5">Gill</tissue>
    </source>
</reference>
<dbReference type="SUPFAM" id="SSF50729">
    <property type="entry name" value="PH domain-like"/>
    <property type="match status" value="1"/>
</dbReference>
<feature type="region of interest" description="Disordered" evidence="2">
    <location>
        <begin position="557"/>
        <end position="580"/>
    </location>
</feature>
<dbReference type="FunFam" id="1.10.555.10:FF:000058">
    <property type="entry name" value="GTPase-activating protein pac-1"/>
    <property type="match status" value="1"/>
</dbReference>
<dbReference type="Pfam" id="PF00620">
    <property type="entry name" value="RhoGAP"/>
    <property type="match status" value="1"/>
</dbReference>
<dbReference type="EMBL" id="JAWQEG010004380">
    <property type="protein sequence ID" value="KAK3861895.1"/>
    <property type="molecule type" value="Genomic_DNA"/>
</dbReference>
<feature type="region of interest" description="Disordered" evidence="2">
    <location>
        <begin position="1046"/>
        <end position="1081"/>
    </location>
</feature>
<feature type="domain" description="Rho-GAP" evidence="4">
    <location>
        <begin position="286"/>
        <end position="478"/>
    </location>
</feature>
<feature type="region of interest" description="Disordered" evidence="2">
    <location>
        <begin position="1103"/>
        <end position="1129"/>
    </location>
</feature>
<feature type="compositionally biased region" description="Low complexity" evidence="2">
    <location>
        <begin position="888"/>
        <end position="907"/>
    </location>
</feature>
<organism evidence="5 6">
    <name type="scientific">Petrolisthes cinctipes</name>
    <name type="common">Flat porcelain crab</name>
    <dbReference type="NCBI Taxonomy" id="88211"/>
    <lineage>
        <taxon>Eukaryota</taxon>
        <taxon>Metazoa</taxon>
        <taxon>Ecdysozoa</taxon>
        <taxon>Arthropoda</taxon>
        <taxon>Crustacea</taxon>
        <taxon>Multicrustacea</taxon>
        <taxon>Malacostraca</taxon>
        <taxon>Eumalacostraca</taxon>
        <taxon>Eucarida</taxon>
        <taxon>Decapoda</taxon>
        <taxon>Pleocyemata</taxon>
        <taxon>Anomura</taxon>
        <taxon>Galatheoidea</taxon>
        <taxon>Porcellanidae</taxon>
        <taxon>Petrolisthes</taxon>
    </lineage>
</organism>
<dbReference type="SMART" id="SM00233">
    <property type="entry name" value="PH"/>
    <property type="match status" value="1"/>
</dbReference>
<dbReference type="PANTHER" id="PTHR23175">
    <property type="entry name" value="PDZ DOMAIN-CONTAINING PROTEIN"/>
    <property type="match status" value="1"/>
</dbReference>
<dbReference type="PRINTS" id="PR00683">
    <property type="entry name" value="SPECTRINPH"/>
</dbReference>
<feature type="region of interest" description="Disordered" evidence="2">
    <location>
        <begin position="888"/>
        <end position="956"/>
    </location>
</feature>
<feature type="compositionally biased region" description="Polar residues" evidence="2">
    <location>
        <begin position="198"/>
        <end position="211"/>
    </location>
</feature>
<gene>
    <name evidence="5" type="ORF">Pcinc_032187</name>
</gene>
<feature type="region of interest" description="Disordered" evidence="2">
    <location>
        <begin position="1156"/>
        <end position="1381"/>
    </location>
</feature>
<feature type="compositionally biased region" description="Basic and acidic residues" evidence="2">
    <location>
        <begin position="1221"/>
        <end position="1310"/>
    </location>
</feature>
<feature type="region of interest" description="Disordered" evidence="2">
    <location>
        <begin position="632"/>
        <end position="651"/>
    </location>
</feature>
<dbReference type="GO" id="GO:0007165">
    <property type="term" value="P:signal transduction"/>
    <property type="evidence" value="ECO:0007669"/>
    <property type="project" value="InterPro"/>
</dbReference>